<proteinExistence type="predicted"/>
<organism evidence="1 2">
    <name type="scientific">Aspergillus melleus</name>
    <dbReference type="NCBI Taxonomy" id="138277"/>
    <lineage>
        <taxon>Eukaryota</taxon>
        <taxon>Fungi</taxon>
        <taxon>Dikarya</taxon>
        <taxon>Ascomycota</taxon>
        <taxon>Pezizomycotina</taxon>
        <taxon>Eurotiomycetes</taxon>
        <taxon>Eurotiomycetidae</taxon>
        <taxon>Eurotiales</taxon>
        <taxon>Aspergillaceae</taxon>
        <taxon>Aspergillus</taxon>
        <taxon>Aspergillus subgen. Circumdati</taxon>
    </lineage>
</organism>
<reference evidence="1 2" key="1">
    <citation type="journal article" date="2023" name="ACS Omega">
        <title>Identification of the Neoaspergillic Acid Biosynthesis Gene Cluster by Establishing an In Vitro CRISPR-Ribonucleoprotein Genetic System in Aspergillus melleus.</title>
        <authorList>
            <person name="Yuan B."/>
            <person name="Grau M.F."/>
            <person name="Murata R.M."/>
            <person name="Torok T."/>
            <person name="Venkateswaran K."/>
            <person name="Stajich J.E."/>
            <person name="Wang C.C.C."/>
        </authorList>
    </citation>
    <scope>NUCLEOTIDE SEQUENCE [LARGE SCALE GENOMIC DNA]</scope>
    <source>
        <strain evidence="1 2">IMV 1140</strain>
    </source>
</reference>
<sequence>MSSKLIVVLGATGNQGGSVIKSFIEDPAWRIRALTRSTSSSSAQALQQSGVEVMQANLDDPSSLEAAFQDANAIFAVTDFWNSFANPENQKKKRPDQPMNVWTYHYEKQQGMNVFDAAAKVPTLEKLIFSSLSDASKWSKGKYTNVMHFDSKAHAAKYGKKTYPELWKKTSLLQVGWYLSNFLSHPLLQPRKNAEGVYQYITGVRGDVHLPAMAAEEDTGPAAKALILSAPGKHLIAYRGWITLNEFFDIWSRVLGVPAKVVTLPDGESVPGVPEDLKQELIDNWAYFNDCGYEGRDDPSVIHPRQLEVPLNLPSVEEWIRQQDWSGVL</sequence>
<name>A0ACC3ATJ1_9EURO</name>
<evidence type="ECO:0000313" key="1">
    <source>
        <dbReference type="EMBL" id="KAK1141155.1"/>
    </source>
</evidence>
<comment type="caution">
    <text evidence="1">The sequence shown here is derived from an EMBL/GenBank/DDBJ whole genome shotgun (WGS) entry which is preliminary data.</text>
</comment>
<accession>A0ACC3ATJ1</accession>
<dbReference type="Proteomes" id="UP001177260">
    <property type="component" value="Unassembled WGS sequence"/>
</dbReference>
<evidence type="ECO:0000313" key="2">
    <source>
        <dbReference type="Proteomes" id="UP001177260"/>
    </source>
</evidence>
<keyword evidence="2" id="KW-1185">Reference proteome</keyword>
<dbReference type="EMBL" id="JAOPJF010000068">
    <property type="protein sequence ID" value="KAK1141155.1"/>
    <property type="molecule type" value="Genomic_DNA"/>
</dbReference>
<protein>
    <submittedName>
        <fullName evidence="1">Uncharacterized protein</fullName>
    </submittedName>
</protein>
<gene>
    <name evidence="1" type="ORF">N8T08_009322</name>
</gene>